<feature type="transmembrane region" description="Helical" evidence="1">
    <location>
        <begin position="36"/>
        <end position="54"/>
    </location>
</feature>
<dbReference type="GO" id="GO:0016020">
    <property type="term" value="C:membrane"/>
    <property type="evidence" value="ECO:0007669"/>
    <property type="project" value="InterPro"/>
</dbReference>
<dbReference type="EMBL" id="JACHIO010000002">
    <property type="protein sequence ID" value="MBB5062228.1"/>
    <property type="molecule type" value="Genomic_DNA"/>
</dbReference>
<dbReference type="OMA" id="VNSDFAT"/>
<dbReference type="InterPro" id="IPR000620">
    <property type="entry name" value="EamA_dom"/>
</dbReference>
<dbReference type="Gene3D" id="1.10.3730.20">
    <property type="match status" value="1"/>
</dbReference>
<dbReference type="Pfam" id="PF00892">
    <property type="entry name" value="EamA"/>
    <property type="match status" value="1"/>
</dbReference>
<gene>
    <name evidence="3" type="ORF">HDF15_000555</name>
</gene>
<protein>
    <submittedName>
        <fullName evidence="3">Transporter family protein</fullName>
    </submittedName>
</protein>
<dbReference type="FunFam" id="1.10.3730.20:FF:000009">
    <property type="entry name" value="EamA family transporter"/>
    <property type="match status" value="1"/>
</dbReference>
<keyword evidence="1" id="KW-0472">Membrane</keyword>
<accession>A0A7W7ZLR5</accession>
<dbReference type="PANTHER" id="PTHR22911">
    <property type="entry name" value="ACYL-MALONYL CONDENSING ENZYME-RELATED"/>
    <property type="match status" value="1"/>
</dbReference>
<evidence type="ECO:0000256" key="1">
    <source>
        <dbReference type="SAM" id="Phobius"/>
    </source>
</evidence>
<dbReference type="InterPro" id="IPR037185">
    <property type="entry name" value="EmrE-like"/>
</dbReference>
<keyword evidence="1" id="KW-0812">Transmembrane</keyword>
<comment type="caution">
    <text evidence="3">The sequence shown here is derived from an EMBL/GenBank/DDBJ whole genome shotgun (WGS) entry which is preliminary data.</text>
</comment>
<evidence type="ECO:0000259" key="2">
    <source>
        <dbReference type="Pfam" id="PF00892"/>
    </source>
</evidence>
<evidence type="ECO:0000313" key="4">
    <source>
        <dbReference type="Proteomes" id="UP000584867"/>
    </source>
</evidence>
<dbReference type="RefSeq" id="WP_014265564.1">
    <property type="nucleotide sequence ID" value="NZ_JACHIO010000002.1"/>
</dbReference>
<dbReference type="AlphaFoldDB" id="A0A7W7ZLR5"/>
<feature type="transmembrane region" description="Helical" evidence="1">
    <location>
        <begin position="92"/>
        <end position="114"/>
    </location>
</feature>
<proteinExistence type="predicted"/>
<name>A0A7W7ZLR5_9BACT</name>
<organism evidence="3 4">
    <name type="scientific">Granulicella mallensis</name>
    <dbReference type="NCBI Taxonomy" id="940614"/>
    <lineage>
        <taxon>Bacteria</taxon>
        <taxon>Pseudomonadati</taxon>
        <taxon>Acidobacteriota</taxon>
        <taxon>Terriglobia</taxon>
        <taxon>Terriglobales</taxon>
        <taxon>Acidobacteriaceae</taxon>
        <taxon>Granulicella</taxon>
    </lineage>
</organism>
<dbReference type="PANTHER" id="PTHR22911:SF137">
    <property type="entry name" value="SOLUTE CARRIER FAMILY 35 MEMBER G2-RELATED"/>
    <property type="match status" value="1"/>
</dbReference>
<reference evidence="3 4" key="1">
    <citation type="submission" date="2020-08" db="EMBL/GenBank/DDBJ databases">
        <title>Genomic Encyclopedia of Type Strains, Phase IV (KMG-V): Genome sequencing to study the core and pangenomes of soil and plant-associated prokaryotes.</title>
        <authorList>
            <person name="Whitman W."/>
        </authorList>
    </citation>
    <scope>NUCLEOTIDE SEQUENCE [LARGE SCALE GENOMIC DNA]</scope>
    <source>
        <strain evidence="3 4">X5P3</strain>
    </source>
</reference>
<evidence type="ECO:0000313" key="3">
    <source>
        <dbReference type="EMBL" id="MBB5062228.1"/>
    </source>
</evidence>
<feature type="transmembrane region" description="Helical" evidence="1">
    <location>
        <begin position="66"/>
        <end position="86"/>
    </location>
</feature>
<keyword evidence="1" id="KW-1133">Transmembrane helix</keyword>
<feature type="domain" description="EamA" evidence="2">
    <location>
        <begin position="1"/>
        <end position="137"/>
    </location>
</feature>
<dbReference type="Proteomes" id="UP000584867">
    <property type="component" value="Unassembled WGS sequence"/>
</dbReference>
<sequence>MSWIFWAILSAVFAAGTALLAKVGVEHIDSNLATAIRTTVVLFFTWAIVLGLNAHRGLPAIERRSWIFLVLSGLCTGLSWLCYFRALQLGPVSGVAPIDKLSVAIVIVFAWLFLGESLTPMKILGASLVTAGALVLAFA</sequence>
<dbReference type="SUPFAM" id="SSF103481">
    <property type="entry name" value="Multidrug resistance efflux transporter EmrE"/>
    <property type="match status" value="1"/>
</dbReference>